<keyword evidence="3" id="KW-1185">Reference proteome</keyword>
<dbReference type="AlphaFoldDB" id="A0AAV4MVK1"/>
<dbReference type="EMBL" id="BPLR01002665">
    <property type="protein sequence ID" value="GIX76486.1"/>
    <property type="molecule type" value="Genomic_DNA"/>
</dbReference>
<evidence type="ECO:0000313" key="3">
    <source>
        <dbReference type="Proteomes" id="UP001054945"/>
    </source>
</evidence>
<protein>
    <submittedName>
        <fullName evidence="2">Uncharacterized protein</fullName>
    </submittedName>
</protein>
<feature type="transmembrane region" description="Helical" evidence="1">
    <location>
        <begin position="69"/>
        <end position="90"/>
    </location>
</feature>
<gene>
    <name evidence="2" type="ORF">CEXT_607911</name>
</gene>
<keyword evidence="1" id="KW-1133">Transmembrane helix</keyword>
<comment type="caution">
    <text evidence="2">The sequence shown here is derived from an EMBL/GenBank/DDBJ whole genome shotgun (WGS) entry which is preliminary data.</text>
</comment>
<dbReference type="Proteomes" id="UP001054945">
    <property type="component" value="Unassembled WGS sequence"/>
</dbReference>
<evidence type="ECO:0000313" key="2">
    <source>
        <dbReference type="EMBL" id="GIX76486.1"/>
    </source>
</evidence>
<name>A0AAV4MVK1_CAEEX</name>
<proteinExistence type="predicted"/>
<accession>A0AAV4MVK1</accession>
<reference evidence="2 3" key="1">
    <citation type="submission" date="2021-06" db="EMBL/GenBank/DDBJ databases">
        <title>Caerostris extrusa draft genome.</title>
        <authorList>
            <person name="Kono N."/>
            <person name="Arakawa K."/>
        </authorList>
    </citation>
    <scope>NUCLEOTIDE SEQUENCE [LARGE SCALE GENOMIC DNA]</scope>
</reference>
<keyword evidence="1" id="KW-0812">Transmembrane</keyword>
<organism evidence="2 3">
    <name type="scientific">Caerostris extrusa</name>
    <name type="common">Bark spider</name>
    <name type="synonym">Caerostris bankana</name>
    <dbReference type="NCBI Taxonomy" id="172846"/>
    <lineage>
        <taxon>Eukaryota</taxon>
        <taxon>Metazoa</taxon>
        <taxon>Ecdysozoa</taxon>
        <taxon>Arthropoda</taxon>
        <taxon>Chelicerata</taxon>
        <taxon>Arachnida</taxon>
        <taxon>Araneae</taxon>
        <taxon>Araneomorphae</taxon>
        <taxon>Entelegynae</taxon>
        <taxon>Araneoidea</taxon>
        <taxon>Araneidae</taxon>
        <taxon>Caerostris</taxon>
    </lineage>
</organism>
<keyword evidence="1" id="KW-0472">Membrane</keyword>
<sequence length="105" mass="12082">MTDTSGVSGSISRTEVEDKWCSPNHFVPFDLILRYQYNVSVENPLQDTPIVTQALADAGLSLLGDIVKFFAMSILVVIGYYVIYRVYLYLRDHFYTTARDEFERD</sequence>
<evidence type="ECO:0000256" key="1">
    <source>
        <dbReference type="SAM" id="Phobius"/>
    </source>
</evidence>